<dbReference type="RefSeq" id="WP_028287177.1">
    <property type="nucleotide sequence ID" value="NZ_BMLF01000002.1"/>
</dbReference>
<organism evidence="2 3">
    <name type="scientific">Pseudooceanicola nanhaiensis</name>
    <dbReference type="NCBI Taxonomy" id="375761"/>
    <lineage>
        <taxon>Bacteria</taxon>
        <taxon>Pseudomonadati</taxon>
        <taxon>Pseudomonadota</taxon>
        <taxon>Alphaproteobacteria</taxon>
        <taxon>Rhodobacterales</taxon>
        <taxon>Paracoccaceae</taxon>
        <taxon>Pseudooceanicola</taxon>
    </lineage>
</organism>
<reference evidence="2" key="2">
    <citation type="submission" date="2020-09" db="EMBL/GenBank/DDBJ databases">
        <authorList>
            <person name="Sun Q."/>
            <person name="Zhou Y."/>
        </authorList>
    </citation>
    <scope>NUCLEOTIDE SEQUENCE</scope>
    <source>
        <strain evidence="2">CGMCC 1.6293</strain>
    </source>
</reference>
<feature type="transmembrane region" description="Helical" evidence="1">
    <location>
        <begin position="71"/>
        <end position="93"/>
    </location>
</feature>
<feature type="transmembrane region" description="Helical" evidence="1">
    <location>
        <begin position="99"/>
        <end position="120"/>
    </location>
</feature>
<dbReference type="NCBIfam" id="NF038065">
    <property type="entry name" value="Pr6Pr"/>
    <property type="match status" value="1"/>
</dbReference>
<comment type="caution">
    <text evidence="2">The sequence shown here is derived from an EMBL/GenBank/DDBJ whole genome shotgun (WGS) entry which is preliminary data.</text>
</comment>
<evidence type="ECO:0000313" key="3">
    <source>
        <dbReference type="Proteomes" id="UP000649829"/>
    </source>
</evidence>
<accession>A0A917WIN3</accession>
<keyword evidence="1" id="KW-0812">Transmembrane</keyword>
<reference evidence="2" key="1">
    <citation type="journal article" date="2014" name="Int. J. Syst. Evol. Microbiol.">
        <title>Complete genome sequence of Corynebacterium casei LMG S-19264T (=DSM 44701T), isolated from a smear-ripened cheese.</title>
        <authorList>
            <consortium name="US DOE Joint Genome Institute (JGI-PGF)"/>
            <person name="Walter F."/>
            <person name="Albersmeier A."/>
            <person name="Kalinowski J."/>
            <person name="Ruckert C."/>
        </authorList>
    </citation>
    <scope>NUCLEOTIDE SEQUENCE</scope>
    <source>
        <strain evidence="2">CGMCC 1.6293</strain>
    </source>
</reference>
<protein>
    <recommendedName>
        <fullName evidence="4">FAR-17a/AIG1-like protein</fullName>
    </recommendedName>
</protein>
<evidence type="ECO:0000256" key="1">
    <source>
        <dbReference type="SAM" id="Phobius"/>
    </source>
</evidence>
<evidence type="ECO:0000313" key="2">
    <source>
        <dbReference type="EMBL" id="GGM06377.1"/>
    </source>
</evidence>
<feature type="transmembrane region" description="Helical" evidence="1">
    <location>
        <begin position="172"/>
        <end position="196"/>
    </location>
</feature>
<proteinExistence type="predicted"/>
<gene>
    <name evidence="2" type="ORF">GCM10011534_30270</name>
</gene>
<feature type="transmembrane region" description="Helical" evidence="1">
    <location>
        <begin position="43"/>
        <end position="64"/>
    </location>
</feature>
<dbReference type="Proteomes" id="UP000649829">
    <property type="component" value="Unassembled WGS sequence"/>
</dbReference>
<keyword evidence="1" id="KW-0472">Membrane</keyword>
<evidence type="ECO:0008006" key="4">
    <source>
        <dbReference type="Google" id="ProtNLM"/>
    </source>
</evidence>
<dbReference type="InterPro" id="IPR049713">
    <property type="entry name" value="Pr6Pr-like"/>
</dbReference>
<name>A0A917WIN3_9RHOB</name>
<keyword evidence="1" id="KW-1133">Transmembrane helix</keyword>
<dbReference type="AlphaFoldDB" id="A0A917WIN3"/>
<sequence length="205" mass="22696">MGPWARRHAAAISALILVGLFLNYVSALEVYPDKSPGEVLWRLLGFFTNLTNGIVAWCFAAMALRGRFLEPFWMGALTLWVCIVGGVYYGVLFQPLEGLSWYADLTIHAIAPLAVTLWWIAYAEKRLSWHDAVVWLLWPLLYLGYALGRGALTGAYPYPFIDPLQIGWGGVAVWFALLACLFLTAGLAMVALSMVAQALGLRRIS</sequence>
<keyword evidence="3" id="KW-1185">Reference proteome</keyword>
<dbReference type="EMBL" id="BMLF01000002">
    <property type="protein sequence ID" value="GGM06377.1"/>
    <property type="molecule type" value="Genomic_DNA"/>
</dbReference>
<feature type="transmembrane region" description="Helical" evidence="1">
    <location>
        <begin position="132"/>
        <end position="152"/>
    </location>
</feature>